<name>A0A6P0HJU8_9ACTN</name>
<gene>
    <name evidence="1" type="ORF">G3T38_11445</name>
</gene>
<evidence type="ECO:0000313" key="2">
    <source>
        <dbReference type="Proteomes" id="UP000468687"/>
    </source>
</evidence>
<keyword evidence="2" id="KW-1185">Reference proteome</keyword>
<sequence length="341" mass="35306">MVATDKQAPTTAERLLDAQVAWVLDELTGPGAAERLPRYVDDVLAVAAVVRVEEVVEADEVATAVHALTATAPGSAFVSTVVEAIADAVHAGPSGPVTLDDLVDREQLVALLDAFLARTDELEALLDDLTRSPEAAGLAATFLTRVVAEVVQANRAVAEKIPGVGSLVSFGASAAGKVMGAADRQVEQLVGGTAGKGAVIAMRRLNAVLLATLRDPGTRDALVGVLETYADRPLPRPTGDAEEVRRVAGTVQDLVIGVLASEAARELTAGVVRSLVATYGPHTLAEVLDDLGVGRDEIAAVVTTAGPRLLAVARENGELERIVRERLAPFFASDDAVAILG</sequence>
<dbReference type="EMBL" id="JAAGXA010000007">
    <property type="protein sequence ID" value="NEN78891.1"/>
    <property type="molecule type" value="Genomic_DNA"/>
</dbReference>
<evidence type="ECO:0000313" key="1">
    <source>
        <dbReference type="EMBL" id="NEN78891.1"/>
    </source>
</evidence>
<accession>A0A6P0HJU8</accession>
<dbReference type="Proteomes" id="UP000468687">
    <property type="component" value="Unassembled WGS sequence"/>
</dbReference>
<dbReference type="AlphaFoldDB" id="A0A6P0HJU8"/>
<protein>
    <submittedName>
        <fullName evidence="1">Uncharacterized protein</fullName>
    </submittedName>
</protein>
<proteinExistence type="predicted"/>
<organism evidence="1 2">
    <name type="scientific">Nocardioides zeae</name>
    <dbReference type="NCBI Taxonomy" id="1457234"/>
    <lineage>
        <taxon>Bacteria</taxon>
        <taxon>Bacillati</taxon>
        <taxon>Actinomycetota</taxon>
        <taxon>Actinomycetes</taxon>
        <taxon>Propionibacteriales</taxon>
        <taxon>Nocardioidaceae</taxon>
        <taxon>Nocardioides</taxon>
    </lineage>
</organism>
<comment type="caution">
    <text evidence="1">The sequence shown here is derived from an EMBL/GenBank/DDBJ whole genome shotgun (WGS) entry which is preliminary data.</text>
</comment>
<dbReference type="RefSeq" id="WP_163772440.1">
    <property type="nucleotide sequence ID" value="NZ_JAAGXA010000007.1"/>
</dbReference>
<reference evidence="1 2" key="1">
    <citation type="journal article" date="2014" name="Int. J. Syst. Evol. Microbiol.">
        <title>Nocardioides zeae sp. nov., isolated from the stem of Zea mays.</title>
        <authorList>
            <person name="Glaeser S.P."/>
            <person name="McInroy J.A."/>
            <person name="Busse H.J."/>
            <person name="Kampfer P."/>
        </authorList>
    </citation>
    <scope>NUCLEOTIDE SEQUENCE [LARGE SCALE GENOMIC DNA]</scope>
    <source>
        <strain evidence="1 2">JCM 30728</strain>
    </source>
</reference>